<reference evidence="2 3" key="1">
    <citation type="submission" date="2015-01" db="EMBL/GenBank/DDBJ databases">
        <title>Genome Sequencing of Rickettsiales.</title>
        <authorList>
            <person name="Daugherty S.C."/>
            <person name="Su Q."/>
            <person name="Abolude K."/>
            <person name="Beier-Sexton M."/>
            <person name="Carlyon J.A."/>
            <person name="Carter R."/>
            <person name="Day N.P."/>
            <person name="Dumler S.J."/>
            <person name="Dyachenko V."/>
            <person name="Godinez A."/>
            <person name="Kurtti T.J."/>
            <person name="Lichay M."/>
            <person name="Mullins K.E."/>
            <person name="Ott S."/>
            <person name="Pappas-Brown V."/>
            <person name="Paris D.H."/>
            <person name="Patel P."/>
            <person name="Richards A.L."/>
            <person name="Sadzewicz L."/>
            <person name="Sears K."/>
            <person name="Seidman D."/>
            <person name="Sengamalay N."/>
            <person name="Stenos J."/>
            <person name="Tallon L.J."/>
            <person name="Vincent G."/>
            <person name="Fraser C.M."/>
            <person name="Munderloh U."/>
            <person name="Dunning-Hotopp J.C."/>
        </authorList>
    </citation>
    <scope>NUCLEOTIDE SEQUENCE [LARGE SCALE GENOMIC DNA]</scope>
    <source>
        <strain evidence="2 3">Pedreira</strain>
    </source>
</reference>
<protein>
    <submittedName>
        <fullName evidence="2">Uncharacterized protein</fullName>
    </submittedName>
</protein>
<dbReference type="AlphaFoldDB" id="A0A0F3MQH9"/>
<organism evidence="2 3">
    <name type="scientific">Rickettsia felis str. Pedreira</name>
    <dbReference type="NCBI Taxonomy" id="1359196"/>
    <lineage>
        <taxon>Bacteria</taxon>
        <taxon>Pseudomonadati</taxon>
        <taxon>Pseudomonadota</taxon>
        <taxon>Alphaproteobacteria</taxon>
        <taxon>Rickettsiales</taxon>
        <taxon>Rickettsiaceae</taxon>
        <taxon>Rickettsieae</taxon>
        <taxon>Rickettsia</taxon>
        <taxon>spotted fever group</taxon>
    </lineage>
</organism>
<evidence type="ECO:0000313" key="3">
    <source>
        <dbReference type="Proteomes" id="UP000033475"/>
    </source>
</evidence>
<feature type="transmembrane region" description="Helical" evidence="1">
    <location>
        <begin position="31"/>
        <end position="50"/>
    </location>
</feature>
<keyword evidence="1" id="KW-0812">Transmembrane</keyword>
<comment type="caution">
    <text evidence="2">The sequence shown here is derived from an EMBL/GenBank/DDBJ whole genome shotgun (WGS) entry which is preliminary data.</text>
</comment>
<gene>
    <name evidence="2" type="ORF">RFEPED_0048</name>
</gene>
<name>A0A0F3MQH9_RICFI</name>
<sequence>MRGAKRRGNPVKIIKKVLKLAFLTGLLRQNLQFFLAMTMQIFTWAIYSIITHV</sequence>
<accession>A0A0F3MQH9</accession>
<evidence type="ECO:0000256" key="1">
    <source>
        <dbReference type="SAM" id="Phobius"/>
    </source>
</evidence>
<evidence type="ECO:0000313" key="2">
    <source>
        <dbReference type="EMBL" id="KJV57682.1"/>
    </source>
</evidence>
<keyword evidence="1" id="KW-0472">Membrane</keyword>
<dbReference type="Proteomes" id="UP000033475">
    <property type="component" value="Unassembled WGS sequence"/>
</dbReference>
<proteinExistence type="predicted"/>
<dbReference type="EMBL" id="LANQ01000001">
    <property type="protein sequence ID" value="KJV57682.1"/>
    <property type="molecule type" value="Genomic_DNA"/>
</dbReference>
<keyword evidence="1" id="KW-1133">Transmembrane helix</keyword>